<evidence type="ECO:0000313" key="9">
    <source>
        <dbReference type="EMBL" id="KAJ9575165.1"/>
    </source>
</evidence>
<keyword evidence="5" id="KW-0092">Biotin</keyword>
<keyword evidence="10" id="KW-1185">Reference proteome</keyword>
<evidence type="ECO:0000256" key="6">
    <source>
        <dbReference type="PROSITE-ProRule" id="PRU00409"/>
    </source>
</evidence>
<dbReference type="InterPro" id="IPR005479">
    <property type="entry name" value="CPAse_ATP-bd"/>
</dbReference>
<dbReference type="PROSITE" id="PS00867">
    <property type="entry name" value="CPSASE_2"/>
    <property type="match status" value="1"/>
</dbReference>
<dbReference type="Pfam" id="PF02785">
    <property type="entry name" value="Biotin_carb_C"/>
    <property type="match status" value="1"/>
</dbReference>
<evidence type="ECO:0000259" key="8">
    <source>
        <dbReference type="PROSITE" id="PS50979"/>
    </source>
</evidence>
<dbReference type="InterPro" id="IPR011764">
    <property type="entry name" value="Biotin_carboxylation_dom"/>
</dbReference>
<dbReference type="SUPFAM" id="SSF56059">
    <property type="entry name" value="Glutathione synthetase ATP-binding domain-like"/>
    <property type="match status" value="1"/>
</dbReference>
<keyword evidence="4 6" id="KW-0067">ATP-binding</keyword>
<dbReference type="Proteomes" id="UP001233999">
    <property type="component" value="Unassembled WGS sequence"/>
</dbReference>
<feature type="domain" description="Biotin carboxylation" evidence="8">
    <location>
        <begin position="29"/>
        <end position="476"/>
    </location>
</feature>
<feature type="non-terminal residue" evidence="9">
    <location>
        <position position="1"/>
    </location>
</feature>
<evidence type="ECO:0008006" key="11">
    <source>
        <dbReference type="Google" id="ProtNLM"/>
    </source>
</evidence>
<proteinExistence type="predicted"/>
<name>A0AAD7Z6M3_DIPPU</name>
<dbReference type="FunFam" id="3.40.50.20:FF:000010">
    <property type="entry name" value="Propionyl-CoA carboxylase subunit alpha"/>
    <property type="match status" value="1"/>
</dbReference>
<keyword evidence="2" id="KW-0436">Ligase</keyword>
<comment type="caution">
    <text evidence="9">The sequence shown here is derived from an EMBL/GenBank/DDBJ whole genome shotgun (WGS) entry which is preliminary data.</text>
</comment>
<protein>
    <recommendedName>
        <fullName evidence="11">Methylcrotonoyl-CoA carboxylase subunit alpha, mitochondrial</fullName>
    </recommendedName>
</protein>
<dbReference type="Gene3D" id="3.30.470.20">
    <property type="entry name" value="ATP-grasp fold, B domain"/>
    <property type="match status" value="1"/>
</dbReference>
<evidence type="ECO:0000313" key="10">
    <source>
        <dbReference type="Proteomes" id="UP001233999"/>
    </source>
</evidence>
<dbReference type="InterPro" id="IPR016185">
    <property type="entry name" value="PreATP-grasp_dom_sf"/>
</dbReference>
<keyword evidence="3 6" id="KW-0547">Nucleotide-binding</keyword>
<evidence type="ECO:0000256" key="2">
    <source>
        <dbReference type="ARBA" id="ARBA00022598"/>
    </source>
</evidence>
<dbReference type="PANTHER" id="PTHR18866">
    <property type="entry name" value="CARBOXYLASE:PYRUVATE/ACETYL-COA/PROPIONYL-COA CARBOXYLASE"/>
    <property type="match status" value="1"/>
</dbReference>
<organism evidence="9 10">
    <name type="scientific">Diploptera punctata</name>
    <name type="common">Pacific beetle cockroach</name>
    <dbReference type="NCBI Taxonomy" id="6984"/>
    <lineage>
        <taxon>Eukaryota</taxon>
        <taxon>Metazoa</taxon>
        <taxon>Ecdysozoa</taxon>
        <taxon>Arthropoda</taxon>
        <taxon>Hexapoda</taxon>
        <taxon>Insecta</taxon>
        <taxon>Pterygota</taxon>
        <taxon>Neoptera</taxon>
        <taxon>Polyneoptera</taxon>
        <taxon>Dictyoptera</taxon>
        <taxon>Blattodea</taxon>
        <taxon>Blaberoidea</taxon>
        <taxon>Blaberidae</taxon>
        <taxon>Diplopterinae</taxon>
        <taxon>Diploptera</taxon>
    </lineage>
</organism>
<dbReference type="PROSITE" id="PS50975">
    <property type="entry name" value="ATP_GRASP"/>
    <property type="match status" value="1"/>
</dbReference>
<dbReference type="GO" id="GO:0005524">
    <property type="term" value="F:ATP binding"/>
    <property type="evidence" value="ECO:0007669"/>
    <property type="project" value="UniProtKB-UniRule"/>
</dbReference>
<dbReference type="AlphaFoldDB" id="A0AAD7Z6M3"/>
<dbReference type="GO" id="GO:0005739">
    <property type="term" value="C:mitochondrion"/>
    <property type="evidence" value="ECO:0007669"/>
    <property type="project" value="TreeGrafter"/>
</dbReference>
<dbReference type="InterPro" id="IPR011054">
    <property type="entry name" value="Rudment_hybrid_motif"/>
</dbReference>
<comment type="cofactor">
    <cofactor evidence="1">
        <name>biotin</name>
        <dbReference type="ChEBI" id="CHEBI:57586"/>
    </cofactor>
</comment>
<dbReference type="InterPro" id="IPR011761">
    <property type="entry name" value="ATP-grasp"/>
</dbReference>
<gene>
    <name evidence="9" type="ORF">L9F63_025883</name>
</gene>
<evidence type="ECO:0000256" key="5">
    <source>
        <dbReference type="ARBA" id="ARBA00023267"/>
    </source>
</evidence>
<dbReference type="PANTHER" id="PTHR18866:SF33">
    <property type="entry name" value="METHYLCROTONOYL-COA CARBOXYLASE SUBUNIT ALPHA, MITOCHONDRIAL-RELATED"/>
    <property type="match status" value="1"/>
</dbReference>
<dbReference type="Pfam" id="PF02786">
    <property type="entry name" value="CPSase_L_D2"/>
    <property type="match status" value="1"/>
</dbReference>
<reference evidence="9" key="1">
    <citation type="journal article" date="2023" name="IScience">
        <title>Live-bearing cockroach genome reveals convergent evolutionary mechanisms linked to viviparity in insects and beyond.</title>
        <authorList>
            <person name="Fouks B."/>
            <person name="Harrison M.C."/>
            <person name="Mikhailova A.A."/>
            <person name="Marchal E."/>
            <person name="English S."/>
            <person name="Carruthers M."/>
            <person name="Jennings E.C."/>
            <person name="Chiamaka E.L."/>
            <person name="Frigard R.A."/>
            <person name="Pippel M."/>
            <person name="Attardo G.M."/>
            <person name="Benoit J.B."/>
            <person name="Bornberg-Bauer E."/>
            <person name="Tobe S.S."/>
        </authorList>
    </citation>
    <scope>NUCLEOTIDE SEQUENCE</scope>
    <source>
        <strain evidence="9">Stay&amp;Tobe</strain>
    </source>
</reference>
<accession>A0AAD7Z6M3</accession>
<dbReference type="GO" id="GO:0004485">
    <property type="term" value="F:methylcrotonoyl-CoA carboxylase activity"/>
    <property type="evidence" value="ECO:0007669"/>
    <property type="project" value="TreeGrafter"/>
</dbReference>
<dbReference type="SUPFAM" id="SSF52440">
    <property type="entry name" value="PreATP-grasp domain"/>
    <property type="match status" value="1"/>
</dbReference>
<dbReference type="Pfam" id="PF00289">
    <property type="entry name" value="Biotin_carb_N"/>
    <property type="match status" value="1"/>
</dbReference>
<dbReference type="InterPro" id="IPR005482">
    <property type="entry name" value="Biotin_COase_C"/>
</dbReference>
<dbReference type="SUPFAM" id="SSF51246">
    <property type="entry name" value="Rudiment single hybrid motif"/>
    <property type="match status" value="1"/>
</dbReference>
<reference evidence="9" key="2">
    <citation type="submission" date="2023-05" db="EMBL/GenBank/DDBJ databases">
        <authorList>
            <person name="Fouks B."/>
        </authorList>
    </citation>
    <scope>NUCLEOTIDE SEQUENCE</scope>
    <source>
        <strain evidence="9">Stay&amp;Tobe</strain>
        <tissue evidence="9">Testes</tissue>
    </source>
</reference>
<dbReference type="FunFam" id="3.30.1490.20:FF:000003">
    <property type="entry name" value="acetyl-CoA carboxylase isoform X1"/>
    <property type="match status" value="1"/>
</dbReference>
<dbReference type="InterPro" id="IPR005481">
    <property type="entry name" value="BC-like_N"/>
</dbReference>
<feature type="domain" description="ATP-grasp" evidence="7">
    <location>
        <begin position="148"/>
        <end position="346"/>
    </location>
</feature>
<dbReference type="SMART" id="SM00878">
    <property type="entry name" value="Biotin_carb_C"/>
    <property type="match status" value="1"/>
</dbReference>
<dbReference type="EMBL" id="JASPKZ010010188">
    <property type="protein sequence ID" value="KAJ9575165.1"/>
    <property type="molecule type" value="Genomic_DNA"/>
</dbReference>
<sequence>MIFNNTGKTLTKCLLLRMHCWRCASNYSRINKVLIANRGEIACRVMKTARKLGVRTVAVYSDADTNAMHLEMADEAYNIGPPPSQQSYLNKEKIIEIAKSSGCQAIHPGYGFLSENTEFAELCHKHNIIFIGPPASAIRDMGIKSTSKAIMSEAGVPIIKGYHGSDQSLAKLKHEAEQIGFPVMIKAVRGGGGKGMRIAFSASEFESQLESAKREALKSFGDEAMLLEKFVQEPRHVEVQIFGDHHGNYVHLFERDCSVQRRHQKVIEEAPAPGISESLRNELGQAAVRAAHAVGYVGAGTVEFILDRHTHAFHFMEMNTRLQVEHPITEMVTNTDLVEWQLKVAGGEKLPLTQDEINLRGHAFEARIYAESPNDGFLPGAGPLDYLVAPNPGPDVRVETGVRQGDEVSVHYDPMIAKLVVWGEDRKDALMKMRTNLADYNADGIEKNEKYFIRIKIMKIFEVAKSKAQKVLIEEYIVDIENSIEG</sequence>
<dbReference type="PROSITE" id="PS50979">
    <property type="entry name" value="BC"/>
    <property type="match status" value="1"/>
</dbReference>
<evidence type="ECO:0000259" key="7">
    <source>
        <dbReference type="PROSITE" id="PS50975"/>
    </source>
</evidence>
<evidence type="ECO:0000256" key="1">
    <source>
        <dbReference type="ARBA" id="ARBA00001953"/>
    </source>
</evidence>
<dbReference type="InterPro" id="IPR050856">
    <property type="entry name" value="Biotin_carboxylase_complex"/>
</dbReference>
<dbReference type="GO" id="GO:0046872">
    <property type="term" value="F:metal ion binding"/>
    <property type="evidence" value="ECO:0007669"/>
    <property type="project" value="InterPro"/>
</dbReference>
<dbReference type="FunFam" id="3.30.470.20:FF:000028">
    <property type="entry name" value="Methylcrotonoyl-CoA carboxylase subunit alpha, mitochondrial"/>
    <property type="match status" value="1"/>
</dbReference>
<evidence type="ECO:0000256" key="3">
    <source>
        <dbReference type="ARBA" id="ARBA00022741"/>
    </source>
</evidence>
<evidence type="ECO:0000256" key="4">
    <source>
        <dbReference type="ARBA" id="ARBA00022840"/>
    </source>
</evidence>